<name>A0A0R2H194_WEIVI</name>
<accession>A0A0R2H194</accession>
<keyword evidence="5 8" id="KW-0460">Magnesium</keyword>
<comment type="function">
    <text evidence="8">Acts as a magnesium transporter.</text>
</comment>
<keyword evidence="7 8" id="KW-0472">Membrane</keyword>
<dbReference type="Pfam" id="PF00571">
    <property type="entry name" value="CBS"/>
    <property type="match status" value="2"/>
</dbReference>
<keyword evidence="10" id="KW-1185">Reference proteome</keyword>
<dbReference type="GO" id="GO:0046872">
    <property type="term" value="F:metal ion binding"/>
    <property type="evidence" value="ECO:0007669"/>
    <property type="project" value="UniProtKB-KW"/>
</dbReference>
<evidence type="ECO:0000256" key="7">
    <source>
        <dbReference type="ARBA" id="ARBA00023136"/>
    </source>
</evidence>
<gene>
    <name evidence="9" type="ORF">IV50_GL000007</name>
</gene>
<feature type="transmembrane region" description="Helical" evidence="8">
    <location>
        <begin position="371"/>
        <end position="392"/>
    </location>
</feature>
<comment type="subunit">
    <text evidence="8">Homodimer.</text>
</comment>
<evidence type="ECO:0000256" key="2">
    <source>
        <dbReference type="ARBA" id="ARBA00009749"/>
    </source>
</evidence>
<dbReference type="SUPFAM" id="SSF161093">
    <property type="entry name" value="MgtE membrane domain-like"/>
    <property type="match status" value="1"/>
</dbReference>
<dbReference type="SUPFAM" id="SSF54631">
    <property type="entry name" value="CBS-domain pair"/>
    <property type="match status" value="1"/>
</dbReference>
<dbReference type="InterPro" id="IPR006667">
    <property type="entry name" value="SLC41_membr_dom"/>
</dbReference>
<dbReference type="Proteomes" id="UP000051992">
    <property type="component" value="Unassembled WGS sequence"/>
</dbReference>
<keyword evidence="6 8" id="KW-1133">Transmembrane helix</keyword>
<dbReference type="Gene3D" id="3.10.580.10">
    <property type="entry name" value="CBS-domain"/>
    <property type="match status" value="1"/>
</dbReference>
<evidence type="ECO:0000256" key="3">
    <source>
        <dbReference type="ARBA" id="ARBA00022448"/>
    </source>
</evidence>
<dbReference type="GO" id="GO:0015095">
    <property type="term" value="F:magnesium ion transmembrane transporter activity"/>
    <property type="evidence" value="ECO:0007669"/>
    <property type="project" value="UniProtKB-UniRule"/>
</dbReference>
<dbReference type="Gene3D" id="1.10.357.20">
    <property type="entry name" value="SLC41 divalent cation transporters, integral membrane domain"/>
    <property type="match status" value="1"/>
</dbReference>
<dbReference type="Pfam" id="PF01769">
    <property type="entry name" value="MgtE"/>
    <property type="match status" value="1"/>
</dbReference>
<dbReference type="InterPro" id="IPR046342">
    <property type="entry name" value="CBS_dom_sf"/>
</dbReference>
<evidence type="ECO:0000256" key="6">
    <source>
        <dbReference type="ARBA" id="ARBA00022989"/>
    </source>
</evidence>
<dbReference type="PATRIC" id="fig|1629.5.peg.8"/>
<dbReference type="NCBIfam" id="TIGR00400">
    <property type="entry name" value="mgtE"/>
    <property type="match status" value="1"/>
</dbReference>
<feature type="transmembrane region" description="Helical" evidence="8">
    <location>
        <begin position="299"/>
        <end position="316"/>
    </location>
</feature>
<evidence type="ECO:0000256" key="8">
    <source>
        <dbReference type="RuleBase" id="RU362011"/>
    </source>
</evidence>
<comment type="subcellular location">
    <subcellularLocation>
        <location evidence="8">Cell membrane</location>
        <topology evidence="8">Multi-pass membrane protein</topology>
    </subcellularLocation>
    <subcellularLocation>
        <location evidence="1">Membrane</location>
        <topology evidence="1">Multi-pass membrane protein</topology>
    </subcellularLocation>
</comment>
<dbReference type="InterPro" id="IPR000644">
    <property type="entry name" value="CBS_dom"/>
</dbReference>
<dbReference type="Gene3D" id="1.25.60.10">
    <property type="entry name" value="MgtE N-terminal domain-like"/>
    <property type="match status" value="1"/>
</dbReference>
<dbReference type="SMART" id="SM00924">
    <property type="entry name" value="MgtE_N"/>
    <property type="match status" value="1"/>
</dbReference>
<keyword evidence="8" id="KW-1003">Cell membrane</keyword>
<feature type="transmembrane region" description="Helical" evidence="8">
    <location>
        <begin position="398"/>
        <end position="424"/>
    </location>
</feature>
<comment type="similarity">
    <text evidence="2 8">Belongs to the SLC41A transporter family.</text>
</comment>
<organism evidence="9 10">
    <name type="scientific">Weissella viridescens</name>
    <name type="common">Lactobacillus viridescens</name>
    <dbReference type="NCBI Taxonomy" id="1629"/>
    <lineage>
        <taxon>Bacteria</taxon>
        <taxon>Bacillati</taxon>
        <taxon>Bacillota</taxon>
        <taxon>Bacilli</taxon>
        <taxon>Lactobacillales</taxon>
        <taxon>Lactobacillaceae</taxon>
        <taxon>Weissella</taxon>
    </lineage>
</organism>
<keyword evidence="3 8" id="KW-0813">Transport</keyword>
<dbReference type="SMART" id="SM00116">
    <property type="entry name" value="CBS"/>
    <property type="match status" value="2"/>
</dbReference>
<evidence type="ECO:0000313" key="9">
    <source>
        <dbReference type="EMBL" id="KRN46745.1"/>
    </source>
</evidence>
<feature type="transmembrane region" description="Helical" evidence="8">
    <location>
        <begin position="328"/>
        <end position="350"/>
    </location>
</feature>
<evidence type="ECO:0000256" key="1">
    <source>
        <dbReference type="ARBA" id="ARBA00004141"/>
    </source>
</evidence>
<dbReference type="InterPro" id="IPR036739">
    <property type="entry name" value="SLC41_membr_dom_sf"/>
</dbReference>
<dbReference type="PANTHER" id="PTHR43773">
    <property type="entry name" value="MAGNESIUM TRANSPORTER MGTE"/>
    <property type="match status" value="1"/>
</dbReference>
<keyword evidence="4 8" id="KW-0812">Transmembrane</keyword>
<comment type="caution">
    <text evidence="9">The sequence shown here is derived from an EMBL/GenBank/DDBJ whole genome shotgun (WGS) entry which is preliminary data.</text>
</comment>
<dbReference type="GO" id="GO:0005886">
    <property type="term" value="C:plasma membrane"/>
    <property type="evidence" value="ECO:0007669"/>
    <property type="project" value="UniProtKB-SubCell"/>
</dbReference>
<evidence type="ECO:0000256" key="5">
    <source>
        <dbReference type="ARBA" id="ARBA00022842"/>
    </source>
</evidence>
<feature type="transmembrane region" description="Helical" evidence="8">
    <location>
        <begin position="445"/>
        <end position="463"/>
    </location>
</feature>
<evidence type="ECO:0000256" key="4">
    <source>
        <dbReference type="ARBA" id="ARBA00022692"/>
    </source>
</evidence>
<dbReference type="RefSeq" id="WP_057743278.1">
    <property type="nucleotide sequence ID" value="NZ_BJLU01000001.1"/>
</dbReference>
<reference evidence="9 10" key="1">
    <citation type="journal article" date="2015" name="Genome Announc.">
        <title>Expanding the biotechnology potential of lactobacilli through comparative genomics of 213 strains and associated genera.</title>
        <authorList>
            <person name="Sun Z."/>
            <person name="Harris H.M."/>
            <person name="McCann A."/>
            <person name="Guo C."/>
            <person name="Argimon S."/>
            <person name="Zhang W."/>
            <person name="Yang X."/>
            <person name="Jeffery I.B."/>
            <person name="Cooney J.C."/>
            <person name="Kagawa T.F."/>
            <person name="Liu W."/>
            <person name="Song Y."/>
            <person name="Salvetti E."/>
            <person name="Wrobel A."/>
            <person name="Rasinkangas P."/>
            <person name="Parkhill J."/>
            <person name="Rea M.C."/>
            <person name="O'Sullivan O."/>
            <person name="Ritari J."/>
            <person name="Douillard F.P."/>
            <person name="Paul Ross R."/>
            <person name="Yang R."/>
            <person name="Briner A.E."/>
            <person name="Felis G.E."/>
            <person name="de Vos W.M."/>
            <person name="Barrangou R."/>
            <person name="Klaenhammer T.R."/>
            <person name="Caufield P.W."/>
            <person name="Cui Y."/>
            <person name="Zhang H."/>
            <person name="O'Toole P.W."/>
        </authorList>
    </citation>
    <scope>NUCLEOTIDE SEQUENCE [LARGE SCALE GENOMIC DNA]</scope>
    <source>
        <strain evidence="9 10">DSM 20410</strain>
    </source>
</reference>
<sequence length="465" mass="50653">MANENNNAEEVVEDLRDEISEQAQALVNDLEHGDKEAFLDGFADLHGYDRGQFYLNLPSQLRQQVIDWLTPSEMAEVFDEMPVDDDTKPDELLKEMSPQYAAEMLDQMYTDNSVDMLEELSGHDLRMYLSLMPEQDAKSIRELLNYDDETAGSLMSHDYIAISENDTIPEAMQAVKVAAKEAEQITYIYVLNADEKLVGVVSLRSLMLADDSLELKDIMDTNLIAVGPDEDQEEVAHIMADYNFSSLPVVENDKLLGIIMVDDIVDVIGDEATEDYSRLAGVDVESGDDNPLKAAFKRLPWLIGLIFLGMGTASVIDGFNGLVATAPILAVFISLITGTAGNAGTQSLAVAVRKLAFKSTTNVWKMLLNEILIGCVIGIVAGLTIFTVVTVWKHNVLLGLAVGLAMGIAILVANVAGAFIPLIMDAIHVDPAVASGPFISTLSDLTSVLIYFNIAGLFIHLFGAI</sequence>
<dbReference type="PROSITE" id="PS51371">
    <property type="entry name" value="CBS"/>
    <property type="match status" value="2"/>
</dbReference>
<dbReference type="InterPro" id="IPR038076">
    <property type="entry name" value="MgtE_N_sf"/>
</dbReference>
<dbReference type="OrthoDB" id="9790355at2"/>
<dbReference type="AlphaFoldDB" id="A0A0R2H194"/>
<dbReference type="InterPro" id="IPR006668">
    <property type="entry name" value="Mg_transptr_MgtE_intracell_dom"/>
</dbReference>
<protein>
    <recommendedName>
        <fullName evidence="8">Magnesium transporter MgtE</fullName>
    </recommendedName>
</protein>
<dbReference type="PANTHER" id="PTHR43773:SF1">
    <property type="entry name" value="MAGNESIUM TRANSPORTER MGTE"/>
    <property type="match status" value="1"/>
</dbReference>
<dbReference type="InterPro" id="IPR006669">
    <property type="entry name" value="MgtE_transporter"/>
</dbReference>
<dbReference type="SUPFAM" id="SSF158791">
    <property type="entry name" value="MgtE N-terminal domain-like"/>
    <property type="match status" value="1"/>
</dbReference>
<dbReference type="CDD" id="cd04606">
    <property type="entry name" value="CBS_pair_Mg_transporter"/>
    <property type="match status" value="1"/>
</dbReference>
<dbReference type="Pfam" id="PF03448">
    <property type="entry name" value="MgtE_N"/>
    <property type="match status" value="1"/>
</dbReference>
<proteinExistence type="inferred from homology"/>
<evidence type="ECO:0000313" key="10">
    <source>
        <dbReference type="Proteomes" id="UP000051992"/>
    </source>
</evidence>
<dbReference type="EMBL" id="JQBM01000001">
    <property type="protein sequence ID" value="KRN46745.1"/>
    <property type="molecule type" value="Genomic_DNA"/>
</dbReference>
<keyword evidence="8" id="KW-0479">Metal-binding</keyword>